<organism evidence="2 3">
    <name type="scientific">Streptomyces roseolilacinus</name>
    <dbReference type="NCBI Taxonomy" id="66904"/>
    <lineage>
        <taxon>Bacteria</taxon>
        <taxon>Bacillati</taxon>
        <taxon>Actinomycetota</taxon>
        <taxon>Actinomycetes</taxon>
        <taxon>Kitasatosporales</taxon>
        <taxon>Streptomycetaceae</taxon>
        <taxon>Streptomyces</taxon>
    </lineage>
</organism>
<evidence type="ECO:0000313" key="3">
    <source>
        <dbReference type="Proteomes" id="UP000654123"/>
    </source>
</evidence>
<name>A0A918AZT7_9ACTN</name>
<feature type="compositionally biased region" description="Low complexity" evidence="1">
    <location>
        <begin position="100"/>
        <end position="116"/>
    </location>
</feature>
<reference evidence="2" key="1">
    <citation type="journal article" date="2014" name="Int. J. Syst. Evol. Microbiol.">
        <title>Complete genome sequence of Corynebacterium casei LMG S-19264T (=DSM 44701T), isolated from a smear-ripened cheese.</title>
        <authorList>
            <consortium name="US DOE Joint Genome Institute (JGI-PGF)"/>
            <person name="Walter F."/>
            <person name="Albersmeier A."/>
            <person name="Kalinowski J."/>
            <person name="Ruckert C."/>
        </authorList>
    </citation>
    <scope>NUCLEOTIDE SEQUENCE</scope>
    <source>
        <strain evidence="2">JCM 4335</strain>
    </source>
</reference>
<dbReference type="AlphaFoldDB" id="A0A918AZT7"/>
<sequence>MRRSRSAEDFVPGRARGPFRNKISVVEFFIVKGETSAYRPSVSGRFPSGRTPPVGMGPTGAADHGPGQPITASPGVPMRTTTPATVPPRPFGEPDWELHAAAPGGRRARSRAAAPSTGAHLPEGAGA</sequence>
<feature type="region of interest" description="Disordered" evidence="1">
    <location>
        <begin position="39"/>
        <end position="127"/>
    </location>
</feature>
<proteinExistence type="predicted"/>
<accession>A0A918AZT7</accession>
<protein>
    <submittedName>
        <fullName evidence="2">Uncharacterized protein</fullName>
    </submittedName>
</protein>
<evidence type="ECO:0000313" key="2">
    <source>
        <dbReference type="EMBL" id="GGQ06995.1"/>
    </source>
</evidence>
<evidence type="ECO:0000256" key="1">
    <source>
        <dbReference type="SAM" id="MobiDB-lite"/>
    </source>
</evidence>
<comment type="caution">
    <text evidence="2">The sequence shown here is derived from an EMBL/GenBank/DDBJ whole genome shotgun (WGS) entry which is preliminary data.</text>
</comment>
<dbReference type="EMBL" id="BMSV01000005">
    <property type="protein sequence ID" value="GGQ06995.1"/>
    <property type="molecule type" value="Genomic_DNA"/>
</dbReference>
<gene>
    <name evidence="2" type="ORF">GCM10010249_26540</name>
</gene>
<reference evidence="2" key="2">
    <citation type="submission" date="2020-09" db="EMBL/GenBank/DDBJ databases">
        <authorList>
            <person name="Sun Q."/>
            <person name="Ohkuma M."/>
        </authorList>
    </citation>
    <scope>NUCLEOTIDE SEQUENCE</scope>
    <source>
        <strain evidence="2">JCM 4335</strain>
    </source>
</reference>
<dbReference type="Proteomes" id="UP000654123">
    <property type="component" value="Unassembled WGS sequence"/>
</dbReference>
<keyword evidence="3" id="KW-1185">Reference proteome</keyword>